<evidence type="ECO:0000256" key="1">
    <source>
        <dbReference type="SAM" id="Coils"/>
    </source>
</evidence>
<organism evidence="3 4">
    <name type="scientific">Adhaeribacter rhizoryzae</name>
    <dbReference type="NCBI Taxonomy" id="2607907"/>
    <lineage>
        <taxon>Bacteria</taxon>
        <taxon>Pseudomonadati</taxon>
        <taxon>Bacteroidota</taxon>
        <taxon>Cytophagia</taxon>
        <taxon>Cytophagales</taxon>
        <taxon>Hymenobacteraceae</taxon>
        <taxon>Adhaeribacter</taxon>
    </lineage>
</organism>
<accession>A0A5M6D3A7</accession>
<proteinExistence type="predicted"/>
<feature type="transmembrane region" description="Helical" evidence="2">
    <location>
        <begin position="22"/>
        <end position="43"/>
    </location>
</feature>
<protein>
    <submittedName>
        <fullName evidence="3">Uncharacterized protein</fullName>
    </submittedName>
</protein>
<comment type="caution">
    <text evidence="3">The sequence shown here is derived from an EMBL/GenBank/DDBJ whole genome shotgun (WGS) entry which is preliminary data.</text>
</comment>
<keyword evidence="2" id="KW-0472">Membrane</keyword>
<keyword evidence="2" id="KW-1133">Transmembrane helix</keyword>
<evidence type="ECO:0000313" key="3">
    <source>
        <dbReference type="EMBL" id="KAA5539655.1"/>
    </source>
</evidence>
<reference evidence="3 4" key="1">
    <citation type="submission" date="2019-09" db="EMBL/GenBank/DDBJ databases">
        <title>Genome sequence and assembly of Adhaeribacter sp.</title>
        <authorList>
            <person name="Chhetri G."/>
        </authorList>
    </citation>
    <scope>NUCLEOTIDE SEQUENCE [LARGE SCALE GENOMIC DNA]</scope>
    <source>
        <strain evidence="3 4">DK36</strain>
    </source>
</reference>
<gene>
    <name evidence="3" type="ORF">F0145_24010</name>
</gene>
<sequence>MVSLLLQKQPEYINFKELLEPFINLLAPFLIIGLLIWGFRRLFLKASNFRKPIIIHHHPNPASASTVPSEVQPLGEVDYSITPADPRFKNLPWEHKEALYINRIRQLKAKCQALQERLDAAAMK</sequence>
<dbReference type="EMBL" id="VWSF01000031">
    <property type="protein sequence ID" value="KAA5539655.1"/>
    <property type="molecule type" value="Genomic_DNA"/>
</dbReference>
<keyword evidence="1" id="KW-0175">Coiled coil</keyword>
<evidence type="ECO:0000313" key="4">
    <source>
        <dbReference type="Proteomes" id="UP000323426"/>
    </source>
</evidence>
<name>A0A5M6D3A7_9BACT</name>
<dbReference type="AlphaFoldDB" id="A0A5M6D3A7"/>
<evidence type="ECO:0000256" key="2">
    <source>
        <dbReference type="SAM" id="Phobius"/>
    </source>
</evidence>
<keyword evidence="2" id="KW-0812">Transmembrane</keyword>
<dbReference type="RefSeq" id="WP_150092841.1">
    <property type="nucleotide sequence ID" value="NZ_VWSF01000031.1"/>
</dbReference>
<feature type="coiled-coil region" evidence="1">
    <location>
        <begin position="97"/>
        <end position="124"/>
    </location>
</feature>
<keyword evidence="4" id="KW-1185">Reference proteome</keyword>
<dbReference type="Proteomes" id="UP000323426">
    <property type="component" value="Unassembled WGS sequence"/>
</dbReference>